<comment type="caution">
    <text evidence="2">The sequence shown here is derived from an EMBL/GenBank/DDBJ whole genome shotgun (WGS) entry which is preliminary data.</text>
</comment>
<dbReference type="Proteomes" id="UP001415857">
    <property type="component" value="Unassembled WGS sequence"/>
</dbReference>
<feature type="region of interest" description="Disordered" evidence="1">
    <location>
        <begin position="17"/>
        <end position="53"/>
    </location>
</feature>
<evidence type="ECO:0000313" key="3">
    <source>
        <dbReference type="Proteomes" id="UP001415857"/>
    </source>
</evidence>
<name>A0AAP0X529_LIQFO</name>
<feature type="compositionally biased region" description="Basic and acidic residues" evidence="1">
    <location>
        <begin position="25"/>
        <end position="39"/>
    </location>
</feature>
<feature type="compositionally biased region" description="Acidic residues" evidence="1">
    <location>
        <begin position="40"/>
        <end position="50"/>
    </location>
</feature>
<accession>A0AAP0X529</accession>
<keyword evidence="3" id="KW-1185">Reference proteome</keyword>
<reference evidence="2 3" key="1">
    <citation type="journal article" date="2024" name="Plant J.">
        <title>Genome sequences and population genomics reveal climatic adaptation and genomic divergence between two closely related sweetgum species.</title>
        <authorList>
            <person name="Xu W.Q."/>
            <person name="Ren C.Q."/>
            <person name="Zhang X.Y."/>
            <person name="Comes H.P."/>
            <person name="Liu X.H."/>
            <person name="Li Y.G."/>
            <person name="Kettle C.J."/>
            <person name="Jalonen R."/>
            <person name="Gaisberger H."/>
            <person name="Ma Y.Z."/>
            <person name="Qiu Y.X."/>
        </authorList>
    </citation>
    <scope>NUCLEOTIDE SEQUENCE [LARGE SCALE GENOMIC DNA]</scope>
    <source>
        <strain evidence="2">Hangzhou</strain>
    </source>
</reference>
<evidence type="ECO:0000313" key="2">
    <source>
        <dbReference type="EMBL" id="KAK9289732.1"/>
    </source>
</evidence>
<organism evidence="2 3">
    <name type="scientific">Liquidambar formosana</name>
    <name type="common">Formosan gum</name>
    <dbReference type="NCBI Taxonomy" id="63359"/>
    <lineage>
        <taxon>Eukaryota</taxon>
        <taxon>Viridiplantae</taxon>
        <taxon>Streptophyta</taxon>
        <taxon>Embryophyta</taxon>
        <taxon>Tracheophyta</taxon>
        <taxon>Spermatophyta</taxon>
        <taxon>Magnoliopsida</taxon>
        <taxon>eudicotyledons</taxon>
        <taxon>Gunneridae</taxon>
        <taxon>Pentapetalae</taxon>
        <taxon>Saxifragales</taxon>
        <taxon>Altingiaceae</taxon>
        <taxon>Liquidambar</taxon>
    </lineage>
</organism>
<evidence type="ECO:0000256" key="1">
    <source>
        <dbReference type="SAM" id="MobiDB-lite"/>
    </source>
</evidence>
<proteinExistence type="predicted"/>
<gene>
    <name evidence="2" type="ORF">L1049_007891</name>
</gene>
<protein>
    <submittedName>
        <fullName evidence="2">Uncharacterized protein</fullName>
    </submittedName>
</protein>
<dbReference type="AlphaFoldDB" id="A0AAP0X529"/>
<sequence>MTQRTEELLAASIAAAKRAASSSRKCKDPPRPFQPKDVDAQDAAEDEDEEAQYHPQLQLHSYEEDEEGKTILLDHATLAEIFNLPKDGTILKFSTHYPIVHEGYDQQGAIKQIYGNENITTNVPPKAIQLTLTSRIIHSIISYNILPRLGSRSNVSLYEIFIIWCVLNGHRLDLAHIILNILNNCATKKETRGSLPYGMALTTIYNYFNMPLDNEIDFYKPTNKDAYSDATLHMMGLVKNENGEWIRREPIHVGNVPVQDEVSIEQHPKG</sequence>
<dbReference type="EMBL" id="JBBPBK010000002">
    <property type="protein sequence ID" value="KAK9289732.1"/>
    <property type="molecule type" value="Genomic_DNA"/>
</dbReference>